<feature type="region of interest" description="Disordered" evidence="1">
    <location>
        <begin position="380"/>
        <end position="399"/>
    </location>
</feature>
<dbReference type="SUPFAM" id="SSF56801">
    <property type="entry name" value="Acetyl-CoA synthetase-like"/>
    <property type="match status" value="1"/>
</dbReference>
<dbReference type="PANTHER" id="PTHR43767">
    <property type="entry name" value="LONG-CHAIN-FATTY-ACID--COA LIGASE"/>
    <property type="match status" value="1"/>
</dbReference>
<evidence type="ECO:0000259" key="3">
    <source>
        <dbReference type="Pfam" id="PF13193"/>
    </source>
</evidence>
<dbReference type="InterPro" id="IPR045851">
    <property type="entry name" value="AMP-bd_C_sf"/>
</dbReference>
<feature type="domain" description="AMP-dependent synthetase/ligase" evidence="2">
    <location>
        <begin position="40"/>
        <end position="405"/>
    </location>
</feature>
<feature type="domain" description="AMP-binding enzyme C-terminal" evidence="3">
    <location>
        <begin position="457"/>
        <end position="535"/>
    </location>
</feature>
<organism evidence="4 5">
    <name type="scientific">Streptomyces dysideae</name>
    <dbReference type="NCBI Taxonomy" id="909626"/>
    <lineage>
        <taxon>Bacteria</taxon>
        <taxon>Bacillati</taxon>
        <taxon>Actinomycetota</taxon>
        <taxon>Actinomycetes</taxon>
        <taxon>Kitasatosporales</taxon>
        <taxon>Streptomycetaceae</taxon>
        <taxon>Streptomyces</taxon>
    </lineage>
</organism>
<evidence type="ECO:0000313" key="4">
    <source>
        <dbReference type="EMBL" id="KUO17268.1"/>
    </source>
</evidence>
<evidence type="ECO:0000313" key="5">
    <source>
        <dbReference type="Proteomes" id="UP000053260"/>
    </source>
</evidence>
<dbReference type="InterPro" id="IPR000873">
    <property type="entry name" value="AMP-dep_synth/lig_dom"/>
</dbReference>
<dbReference type="Gene3D" id="3.30.300.30">
    <property type="match status" value="1"/>
</dbReference>
<accession>A0A101UUU3</accession>
<dbReference type="Gene3D" id="3.40.50.12780">
    <property type="entry name" value="N-terminal domain of ligase-like"/>
    <property type="match status" value="1"/>
</dbReference>
<dbReference type="STRING" id="909626.AQJ91_30835"/>
<protein>
    <submittedName>
        <fullName evidence="4">AMP-dependent synthetase</fullName>
    </submittedName>
</protein>
<dbReference type="InterPro" id="IPR050237">
    <property type="entry name" value="ATP-dep_AMP-bd_enzyme"/>
</dbReference>
<gene>
    <name evidence="4" type="ORF">AQJ91_30835</name>
</gene>
<dbReference type="Pfam" id="PF13193">
    <property type="entry name" value="AMP-binding_C"/>
    <property type="match status" value="1"/>
</dbReference>
<proteinExistence type="predicted"/>
<evidence type="ECO:0000256" key="1">
    <source>
        <dbReference type="SAM" id="MobiDB-lite"/>
    </source>
</evidence>
<dbReference type="InterPro" id="IPR042099">
    <property type="entry name" value="ANL_N_sf"/>
</dbReference>
<dbReference type="Proteomes" id="UP000053260">
    <property type="component" value="Unassembled WGS sequence"/>
</dbReference>
<dbReference type="CDD" id="cd04433">
    <property type="entry name" value="AFD_class_I"/>
    <property type="match status" value="1"/>
</dbReference>
<dbReference type="RefSeq" id="WP_067028071.1">
    <property type="nucleotide sequence ID" value="NZ_KQ949098.1"/>
</dbReference>
<dbReference type="EMBL" id="LMXB01000076">
    <property type="protein sequence ID" value="KUO17268.1"/>
    <property type="molecule type" value="Genomic_DNA"/>
</dbReference>
<keyword evidence="5" id="KW-1185">Reference proteome</keyword>
<name>A0A101UUU3_9ACTN</name>
<reference evidence="4 5" key="1">
    <citation type="submission" date="2015-10" db="EMBL/GenBank/DDBJ databases">
        <title>Draft genome sequence of Streptomyces sp. RV15, isolated from a marine sponge.</title>
        <authorList>
            <person name="Ruckert C."/>
            <person name="Abdelmohsen U.R."/>
            <person name="Winkler A."/>
            <person name="Hentschel U."/>
            <person name="Kalinowski J."/>
            <person name="Kampfer P."/>
            <person name="Glaeser S."/>
        </authorList>
    </citation>
    <scope>NUCLEOTIDE SEQUENCE [LARGE SCALE GENOMIC DNA]</scope>
    <source>
        <strain evidence="4 5">RV15</strain>
    </source>
</reference>
<sequence length="564" mass="59980">MTATWTSARGIPVPDRVPAPLRRAYVEQGLVPGRDLYTLFRAQVAEHPERPAIIDGEGTLDYATLDQRARRIAAALVAAGAGAGDVVGVHLPGGRRALAADLAVAAIGAVALPYPVGRGRQDSLALLGRARARAVITTAEWNGVPLARTLADLRADLPHLRTVAVFGAAPDGCVPLDPWLVGRPDGEFRETVAVDAEAPARILVTSGSEDRPKMVAYSHNAMAGGRGNYVRALRRGADPMRCLVLMPLASSYGSLGLLVLVRLGGTLVLLDGFDPAAALRAVTEHRPSHLFAVPTMLRRIAEAPREPGEDLSSLRAVVSSAAPLPPQTLRVTLARFGCPVVNIYGSTDGVNCHTTWTRPATDTRRAGRPDPAVAEIRVVGPDGRTLPSGEAGEIQARGPMTPLCYPDAPELDAAYRTPDGWVRTGDRGLVDGEGELWVLDRLRHTVIRGGYTISPAEVERHIGAHPAIADVACVPVPDPDLNERLCACVARRRGTEPPTLSELQTFLERERGLERRKLPEHLLALDRLPLGPTGKVCRSTLARLAVTQAAGSARTPSTAQGASR</sequence>
<evidence type="ECO:0000259" key="2">
    <source>
        <dbReference type="Pfam" id="PF00501"/>
    </source>
</evidence>
<dbReference type="OrthoDB" id="4507402at2"/>
<comment type="caution">
    <text evidence="4">The sequence shown here is derived from an EMBL/GenBank/DDBJ whole genome shotgun (WGS) entry which is preliminary data.</text>
</comment>
<dbReference type="InterPro" id="IPR025110">
    <property type="entry name" value="AMP-bd_C"/>
</dbReference>
<dbReference type="PANTHER" id="PTHR43767:SF1">
    <property type="entry name" value="NONRIBOSOMAL PEPTIDE SYNTHASE PES1 (EUROFUNG)-RELATED"/>
    <property type="match status" value="1"/>
</dbReference>
<dbReference type="AlphaFoldDB" id="A0A101UUU3"/>
<dbReference type="Pfam" id="PF00501">
    <property type="entry name" value="AMP-binding"/>
    <property type="match status" value="1"/>
</dbReference>
<dbReference type="GO" id="GO:0016878">
    <property type="term" value="F:acid-thiol ligase activity"/>
    <property type="evidence" value="ECO:0007669"/>
    <property type="project" value="UniProtKB-ARBA"/>
</dbReference>